<dbReference type="InterPro" id="IPR032466">
    <property type="entry name" value="Metal_Hydrolase"/>
</dbReference>
<organism evidence="1 2">
    <name type="scientific">Candidatus Litorirhabdus singularis</name>
    <dbReference type="NCBI Taxonomy" id="2518993"/>
    <lineage>
        <taxon>Bacteria</taxon>
        <taxon>Pseudomonadati</taxon>
        <taxon>Pseudomonadota</taxon>
        <taxon>Gammaproteobacteria</taxon>
        <taxon>Cellvibrionales</taxon>
        <taxon>Halieaceae</taxon>
        <taxon>Candidatus Litorirhabdus</taxon>
    </lineage>
</organism>
<dbReference type="Pfam" id="PF01244">
    <property type="entry name" value="Peptidase_M19"/>
    <property type="match status" value="1"/>
</dbReference>
<dbReference type="Gene3D" id="3.20.20.140">
    <property type="entry name" value="Metal-dependent hydrolases"/>
    <property type="match status" value="1"/>
</dbReference>
<accession>A0ABT3TFD0</accession>
<dbReference type="EMBL" id="SHNN01000001">
    <property type="protein sequence ID" value="MCX2980525.1"/>
    <property type="molecule type" value="Genomic_DNA"/>
</dbReference>
<dbReference type="CDD" id="cd01301">
    <property type="entry name" value="rDP_like"/>
    <property type="match status" value="1"/>
</dbReference>
<dbReference type="SUPFAM" id="SSF51556">
    <property type="entry name" value="Metallo-dependent hydrolases"/>
    <property type="match status" value="1"/>
</dbReference>
<name>A0ABT3TFD0_9GAMM</name>
<keyword evidence="2" id="KW-1185">Reference proteome</keyword>
<evidence type="ECO:0000313" key="2">
    <source>
        <dbReference type="Proteomes" id="UP001143362"/>
    </source>
</evidence>
<dbReference type="PANTHER" id="PTHR10443">
    <property type="entry name" value="MICROSOMAL DIPEPTIDASE"/>
    <property type="match status" value="1"/>
</dbReference>
<protein>
    <submittedName>
        <fullName evidence="1">Peptidase M19</fullName>
    </submittedName>
</protein>
<dbReference type="RefSeq" id="WP_279244502.1">
    <property type="nucleotide sequence ID" value="NZ_SHNN01000001.1"/>
</dbReference>
<proteinExistence type="predicted"/>
<dbReference type="PANTHER" id="PTHR10443:SF12">
    <property type="entry name" value="DIPEPTIDASE"/>
    <property type="match status" value="1"/>
</dbReference>
<reference evidence="1" key="1">
    <citation type="submission" date="2019-02" db="EMBL/GenBank/DDBJ databases">
        <authorList>
            <person name="Li S.-H."/>
        </authorList>
    </citation>
    <scope>NUCLEOTIDE SEQUENCE</scope>
    <source>
        <strain evidence="1">IMCC14734</strain>
    </source>
</reference>
<comment type="caution">
    <text evidence="1">The sequence shown here is derived from an EMBL/GenBank/DDBJ whole genome shotgun (WGS) entry which is preliminary data.</text>
</comment>
<dbReference type="Proteomes" id="UP001143362">
    <property type="component" value="Unassembled WGS sequence"/>
</dbReference>
<evidence type="ECO:0000313" key="1">
    <source>
        <dbReference type="EMBL" id="MCX2980525.1"/>
    </source>
</evidence>
<dbReference type="PROSITE" id="PS51365">
    <property type="entry name" value="RENAL_DIPEPTIDASE_2"/>
    <property type="match status" value="1"/>
</dbReference>
<gene>
    <name evidence="1" type="ORF">EYC98_06505</name>
</gene>
<sequence>MKKTIITLLTLLLLGWIAMRAFVPGIIESSANVVEQHAPYKISETAQALHQDLFVVDLHSDSLLWDRDLSQESQRGQVDLPRLQRGNVGLQVFSATTKSPRGQNYASNSSDASDNITALAMVQGWPLSTWSSLFSRAEYQAQKLRDLVAENSNDMVLVRTRSDLQTLLKKREDNPSVVGAMYLIEGAHPLEGDIQNLDRLHAQGLHFVGLTHFFDNRLGGSLHGVSQQGLTDFGRAVVRRANELEMTVDIAHASPQMVRDVLALSTRPVVLSHGGFKGYCESDRNLEDTLMQQFAAQGGIIGVGYWDGAICDNSPAAIVGAIRYGIDLMGINHVALGSDYDGGVKTKFDTSELMVLTQVMLDEGFSESEIMAVMGENVKRFLMQQLPK</sequence>
<dbReference type="InterPro" id="IPR008257">
    <property type="entry name" value="Pept_M19"/>
</dbReference>